<dbReference type="Proteomes" id="UP000032304">
    <property type="component" value="Chromosome 8"/>
</dbReference>
<accession>A0A0D2TWI8</accession>
<dbReference type="GO" id="GO:0005743">
    <property type="term" value="C:mitochondrial inner membrane"/>
    <property type="evidence" value="ECO:0007669"/>
    <property type="project" value="InterPro"/>
</dbReference>
<dbReference type="OMA" id="CEINCAL"/>
<dbReference type="PANTHER" id="PTHR14009">
    <property type="entry name" value="LEUCINE ZIPPER-EF-HAND CONTAINING TRANSMEMBRANE PROTEIN"/>
    <property type="match status" value="1"/>
</dbReference>
<keyword evidence="2" id="KW-1185">Reference proteome</keyword>
<proteinExistence type="predicted"/>
<gene>
    <name evidence="1" type="ORF">B456_008G035400</name>
</gene>
<dbReference type="InterPro" id="IPR044202">
    <property type="entry name" value="LETM1/MDM38-like"/>
</dbReference>
<dbReference type="GO" id="GO:0030003">
    <property type="term" value="P:intracellular monoatomic cation homeostasis"/>
    <property type="evidence" value="ECO:0007669"/>
    <property type="project" value="TreeGrafter"/>
</dbReference>
<dbReference type="EMBL" id="CM001747">
    <property type="protein sequence ID" value="KJB47660.1"/>
    <property type="molecule type" value="Genomic_DNA"/>
</dbReference>
<dbReference type="Gramene" id="KJB47660">
    <property type="protein sequence ID" value="KJB47660"/>
    <property type="gene ID" value="B456_008G035400"/>
</dbReference>
<dbReference type="PANTHER" id="PTHR14009:SF31">
    <property type="entry name" value="MITOCHONDRIAL PROTON_CALCIUM EXCHANGER PROTEIN"/>
    <property type="match status" value="1"/>
</dbReference>
<sequence length="197" mass="22450">MAKKISVTKKTLTPGLIKPSRMSKGKLKPEDAIRAMLSSLPDEVLDTVGLTALPSKDFVSERRRKLEYLDMQEELIKDVALKEMTVPTAREAQKQAIARALEKRYQLCEISCALVVLTSASSMSREREEFLGLVNKEIELYNSMVDKKGTDGEKDAIKAYRLQERKLTILVKCLIVMRFLQCLLKKLMLCSKILRRK</sequence>
<reference evidence="1 2" key="1">
    <citation type="journal article" date="2012" name="Nature">
        <title>Repeated polyploidization of Gossypium genomes and the evolution of spinnable cotton fibres.</title>
        <authorList>
            <person name="Paterson A.H."/>
            <person name="Wendel J.F."/>
            <person name="Gundlach H."/>
            <person name="Guo H."/>
            <person name="Jenkins J."/>
            <person name="Jin D."/>
            <person name="Llewellyn D."/>
            <person name="Showmaker K.C."/>
            <person name="Shu S."/>
            <person name="Udall J."/>
            <person name="Yoo M.J."/>
            <person name="Byers R."/>
            <person name="Chen W."/>
            <person name="Doron-Faigenboim A."/>
            <person name="Duke M.V."/>
            <person name="Gong L."/>
            <person name="Grimwood J."/>
            <person name="Grover C."/>
            <person name="Grupp K."/>
            <person name="Hu G."/>
            <person name="Lee T.H."/>
            <person name="Li J."/>
            <person name="Lin L."/>
            <person name="Liu T."/>
            <person name="Marler B.S."/>
            <person name="Page J.T."/>
            <person name="Roberts A.W."/>
            <person name="Romanel E."/>
            <person name="Sanders W.S."/>
            <person name="Szadkowski E."/>
            <person name="Tan X."/>
            <person name="Tang H."/>
            <person name="Xu C."/>
            <person name="Wang J."/>
            <person name="Wang Z."/>
            <person name="Zhang D."/>
            <person name="Zhang L."/>
            <person name="Ashrafi H."/>
            <person name="Bedon F."/>
            <person name="Bowers J.E."/>
            <person name="Brubaker C.L."/>
            <person name="Chee P.W."/>
            <person name="Das S."/>
            <person name="Gingle A.R."/>
            <person name="Haigler C.H."/>
            <person name="Harker D."/>
            <person name="Hoffmann L.V."/>
            <person name="Hovav R."/>
            <person name="Jones D.C."/>
            <person name="Lemke C."/>
            <person name="Mansoor S."/>
            <person name="ur Rahman M."/>
            <person name="Rainville L.N."/>
            <person name="Rambani A."/>
            <person name="Reddy U.K."/>
            <person name="Rong J.K."/>
            <person name="Saranga Y."/>
            <person name="Scheffler B.E."/>
            <person name="Scheffler J.A."/>
            <person name="Stelly D.M."/>
            <person name="Triplett B.A."/>
            <person name="Van Deynze A."/>
            <person name="Vaslin M.F."/>
            <person name="Waghmare V.N."/>
            <person name="Walford S.A."/>
            <person name="Wright R.J."/>
            <person name="Zaki E.A."/>
            <person name="Zhang T."/>
            <person name="Dennis E.S."/>
            <person name="Mayer K.F."/>
            <person name="Peterson D.G."/>
            <person name="Rokhsar D.S."/>
            <person name="Wang X."/>
            <person name="Schmutz J."/>
        </authorList>
    </citation>
    <scope>NUCLEOTIDE SEQUENCE [LARGE SCALE GENOMIC DNA]</scope>
</reference>
<evidence type="ECO:0000313" key="1">
    <source>
        <dbReference type="EMBL" id="KJB47660.1"/>
    </source>
</evidence>
<evidence type="ECO:0000313" key="2">
    <source>
        <dbReference type="Proteomes" id="UP000032304"/>
    </source>
</evidence>
<dbReference type="STRING" id="29730.A0A0D2TWI8"/>
<dbReference type="eggNOG" id="KOG1043">
    <property type="taxonomic scope" value="Eukaryota"/>
</dbReference>
<dbReference type="AlphaFoldDB" id="A0A0D2TWI8"/>
<organism evidence="1 2">
    <name type="scientific">Gossypium raimondii</name>
    <name type="common">Peruvian cotton</name>
    <name type="synonym">Gossypium klotzschianum subsp. raimondii</name>
    <dbReference type="NCBI Taxonomy" id="29730"/>
    <lineage>
        <taxon>Eukaryota</taxon>
        <taxon>Viridiplantae</taxon>
        <taxon>Streptophyta</taxon>
        <taxon>Embryophyta</taxon>
        <taxon>Tracheophyta</taxon>
        <taxon>Spermatophyta</taxon>
        <taxon>Magnoliopsida</taxon>
        <taxon>eudicotyledons</taxon>
        <taxon>Gunneridae</taxon>
        <taxon>Pentapetalae</taxon>
        <taxon>rosids</taxon>
        <taxon>malvids</taxon>
        <taxon>Malvales</taxon>
        <taxon>Malvaceae</taxon>
        <taxon>Malvoideae</taxon>
        <taxon>Gossypium</taxon>
    </lineage>
</organism>
<name>A0A0D2TWI8_GOSRA</name>
<protein>
    <submittedName>
        <fullName evidence="1">Uncharacterized protein</fullName>
    </submittedName>
</protein>